<proteinExistence type="predicted"/>
<protein>
    <submittedName>
        <fullName evidence="2">Velvet domain-containing protein</fullName>
    </submittedName>
</protein>
<sequence length="131" mass="15063">MQRIIRRSDHGRTASEIRMVWSEHRTDGSSRHPAIAQMTTSLLLLLHSLNSQWIFGVVDEKGMPKISVFQDFLRKNGLHCLLRVYRSREQREDPKPQCKRRSASVSYTTAVCKPVFVNISERRKGGKGQGK</sequence>
<reference evidence="2" key="2">
    <citation type="submission" date="2016-04" db="UniProtKB">
        <authorList>
            <consortium name="WormBaseParasite"/>
        </authorList>
    </citation>
    <scope>IDENTIFICATION</scope>
</reference>
<dbReference type="Proteomes" id="UP000035642">
    <property type="component" value="Unassembled WGS sequence"/>
</dbReference>
<name>A0A158PCU2_ANGCA</name>
<accession>A0A158PCU2</accession>
<dbReference type="WBParaSite" id="ACAC_0001311301-mRNA-1">
    <property type="protein sequence ID" value="ACAC_0001311301-mRNA-1"/>
    <property type="gene ID" value="ACAC_0001311301"/>
</dbReference>
<evidence type="ECO:0000313" key="1">
    <source>
        <dbReference type="Proteomes" id="UP000035642"/>
    </source>
</evidence>
<reference evidence="1" key="1">
    <citation type="submission" date="2012-09" db="EMBL/GenBank/DDBJ databases">
        <authorList>
            <person name="Martin A.A."/>
        </authorList>
    </citation>
    <scope>NUCLEOTIDE SEQUENCE</scope>
</reference>
<dbReference type="AlphaFoldDB" id="A0A158PCU2"/>
<evidence type="ECO:0000313" key="2">
    <source>
        <dbReference type="WBParaSite" id="ACAC_0001311301-mRNA-1"/>
    </source>
</evidence>
<organism evidence="1 2">
    <name type="scientific">Angiostrongylus cantonensis</name>
    <name type="common">Rat lungworm</name>
    <dbReference type="NCBI Taxonomy" id="6313"/>
    <lineage>
        <taxon>Eukaryota</taxon>
        <taxon>Metazoa</taxon>
        <taxon>Ecdysozoa</taxon>
        <taxon>Nematoda</taxon>
        <taxon>Chromadorea</taxon>
        <taxon>Rhabditida</taxon>
        <taxon>Rhabditina</taxon>
        <taxon>Rhabditomorpha</taxon>
        <taxon>Strongyloidea</taxon>
        <taxon>Metastrongylidae</taxon>
        <taxon>Angiostrongylus</taxon>
    </lineage>
</organism>
<keyword evidence="1" id="KW-1185">Reference proteome</keyword>